<keyword evidence="1" id="KW-0472">Membrane</keyword>
<organism evidence="2 3">
    <name type="scientific">Paenibacillus qinlingensis</name>
    <dbReference type="NCBI Taxonomy" id="1837343"/>
    <lineage>
        <taxon>Bacteria</taxon>
        <taxon>Bacillati</taxon>
        <taxon>Bacillota</taxon>
        <taxon>Bacilli</taxon>
        <taxon>Bacillales</taxon>
        <taxon>Paenibacillaceae</taxon>
        <taxon>Paenibacillus</taxon>
    </lineage>
</organism>
<sequence>MKLHFPLFFAAICLLSILADKFLISWVSNLYLKAIIFALSVGLANYLIGKSGLSAKRIATPLGILIFALGLTTVIVSNHI</sequence>
<evidence type="ECO:0000313" key="2">
    <source>
        <dbReference type="EMBL" id="MDR6550560.1"/>
    </source>
</evidence>
<evidence type="ECO:0000313" key="3">
    <source>
        <dbReference type="Proteomes" id="UP001267290"/>
    </source>
</evidence>
<comment type="caution">
    <text evidence="2">The sequence shown here is derived from an EMBL/GenBank/DDBJ whole genome shotgun (WGS) entry which is preliminary data.</text>
</comment>
<gene>
    <name evidence="2" type="ORF">J2736_001747</name>
</gene>
<proteinExistence type="predicted"/>
<dbReference type="Proteomes" id="UP001267290">
    <property type="component" value="Unassembled WGS sequence"/>
</dbReference>
<dbReference type="EMBL" id="JAVDSB010000002">
    <property type="protein sequence ID" value="MDR6550560.1"/>
    <property type="molecule type" value="Genomic_DNA"/>
</dbReference>
<accession>A0ABU1NSV1</accession>
<feature type="transmembrane region" description="Helical" evidence="1">
    <location>
        <begin position="60"/>
        <end position="77"/>
    </location>
</feature>
<keyword evidence="1" id="KW-1133">Transmembrane helix</keyword>
<keyword evidence="3" id="KW-1185">Reference proteome</keyword>
<evidence type="ECO:0000256" key="1">
    <source>
        <dbReference type="SAM" id="Phobius"/>
    </source>
</evidence>
<dbReference type="RefSeq" id="WP_310225476.1">
    <property type="nucleotide sequence ID" value="NZ_JAVDSB010000002.1"/>
</dbReference>
<keyword evidence="1" id="KW-0812">Transmembrane</keyword>
<feature type="transmembrane region" description="Helical" evidence="1">
    <location>
        <begin position="29"/>
        <end position="48"/>
    </location>
</feature>
<protein>
    <submittedName>
        <fullName evidence="2">Uncharacterized protein</fullName>
    </submittedName>
</protein>
<name>A0ABU1NSV1_9BACL</name>
<reference evidence="2 3" key="1">
    <citation type="submission" date="2023-07" db="EMBL/GenBank/DDBJ databases">
        <title>Sorghum-associated microbial communities from plants grown in Nebraska, USA.</title>
        <authorList>
            <person name="Schachtman D."/>
        </authorList>
    </citation>
    <scope>NUCLEOTIDE SEQUENCE [LARGE SCALE GENOMIC DNA]</scope>
    <source>
        <strain evidence="2 3">CC258</strain>
    </source>
</reference>